<gene>
    <name evidence="1" type="ORF">GACE_0891</name>
</gene>
<dbReference type="GeneID" id="24797484"/>
<dbReference type="STRING" id="565033.GACE_0891"/>
<organism evidence="1 2">
    <name type="scientific">Geoglobus acetivorans</name>
    <dbReference type="NCBI Taxonomy" id="565033"/>
    <lineage>
        <taxon>Archaea</taxon>
        <taxon>Methanobacteriati</taxon>
        <taxon>Methanobacteriota</taxon>
        <taxon>Archaeoglobi</taxon>
        <taxon>Archaeoglobales</taxon>
        <taxon>Archaeoglobaceae</taxon>
        <taxon>Geoglobus</taxon>
    </lineage>
</organism>
<reference evidence="1 2" key="1">
    <citation type="journal article" date="2015" name="Appl. Environ. Microbiol.">
        <title>The Geoglobus acetivorans genome: Fe(III) reduction, acetate utilization, autotrophic growth, and degradation of aromatic compounds in a hyperthermophilic archaeon.</title>
        <authorList>
            <person name="Mardanov A.V."/>
            <person name="Slododkina G.B."/>
            <person name="Slobodkin A.I."/>
            <person name="Beletsky A.V."/>
            <person name="Gavrilov S.N."/>
            <person name="Kublanov I.V."/>
            <person name="Bonch-Osmolovskaya E.A."/>
            <person name="Skryabin K.G."/>
            <person name="Ravin N.V."/>
        </authorList>
    </citation>
    <scope>NUCLEOTIDE SEQUENCE [LARGE SCALE GENOMIC DNA]</scope>
    <source>
        <strain evidence="1 2">SBH6</strain>
    </source>
</reference>
<protein>
    <submittedName>
        <fullName evidence="1">Uncharacterized protein</fullName>
    </submittedName>
</protein>
<dbReference type="AlphaFoldDB" id="A0A0A7GD28"/>
<proteinExistence type="predicted"/>
<dbReference type="RefSeq" id="WP_148305921.1">
    <property type="nucleotide sequence ID" value="NZ_CP009552.1"/>
</dbReference>
<evidence type="ECO:0000313" key="1">
    <source>
        <dbReference type="EMBL" id="AIY89939.1"/>
    </source>
</evidence>
<name>A0A0A7GD28_GEOAI</name>
<accession>A0A0A7GD28</accession>
<dbReference type="KEGG" id="gac:GACE_0891"/>
<dbReference type="HOGENOM" id="CLU_2079324_0_0_2"/>
<dbReference type="EMBL" id="CP009552">
    <property type="protein sequence ID" value="AIY89939.1"/>
    <property type="molecule type" value="Genomic_DNA"/>
</dbReference>
<evidence type="ECO:0000313" key="2">
    <source>
        <dbReference type="Proteomes" id="UP000030624"/>
    </source>
</evidence>
<dbReference type="Proteomes" id="UP000030624">
    <property type="component" value="Chromosome"/>
</dbReference>
<sequence>MKMLEGFREEIDGMAKMLEGAAKLREFEEKTGYRVLTGTLPKEIARMIEDGALDEVLRGVNVGEVLKLFDSLMRILDLLNEIQETDVESVDLKELEEIKNSAEAIRKTINEFVTQVS</sequence>